<name>A0A5C1A664_9BACT</name>
<evidence type="ECO:0000259" key="2">
    <source>
        <dbReference type="Pfam" id="PF06439"/>
    </source>
</evidence>
<feature type="domain" description="3-keto-alpha-glucoside-1,2-lyase/3-keto-2-hydroxy-glucal hydratase" evidence="2">
    <location>
        <begin position="58"/>
        <end position="242"/>
    </location>
</feature>
<proteinExistence type="predicted"/>
<dbReference type="KEGG" id="lrs:PX52LOC_00681"/>
<dbReference type="Pfam" id="PF06439">
    <property type="entry name" value="3keto-disac_hyd"/>
    <property type="match status" value="1"/>
</dbReference>
<gene>
    <name evidence="3" type="ORF">PX52LOC_00681</name>
</gene>
<dbReference type="Gene3D" id="2.60.120.560">
    <property type="entry name" value="Exo-inulinase, domain 1"/>
    <property type="match status" value="1"/>
</dbReference>
<organism evidence="3 4">
    <name type="scientific">Limnoglobus roseus</name>
    <dbReference type="NCBI Taxonomy" id="2598579"/>
    <lineage>
        <taxon>Bacteria</taxon>
        <taxon>Pseudomonadati</taxon>
        <taxon>Planctomycetota</taxon>
        <taxon>Planctomycetia</taxon>
        <taxon>Gemmatales</taxon>
        <taxon>Gemmataceae</taxon>
        <taxon>Limnoglobus</taxon>
    </lineage>
</organism>
<dbReference type="Proteomes" id="UP000324974">
    <property type="component" value="Chromosome"/>
</dbReference>
<dbReference type="AlphaFoldDB" id="A0A5C1A664"/>
<protein>
    <submittedName>
        <fullName evidence="3">Putative beta-jelly-roll-type glycoside hydrolase</fullName>
    </submittedName>
</protein>
<accession>A0A5C1A664</accession>
<dbReference type="RefSeq" id="WP_218575275.1">
    <property type="nucleotide sequence ID" value="NZ_CP042425.1"/>
</dbReference>
<reference evidence="4" key="1">
    <citation type="submission" date="2019-08" db="EMBL/GenBank/DDBJ databases">
        <title>Limnoglobus roseus gen. nov., sp. nov., a novel freshwater planctomycete with a giant genome from the family Gemmataceae.</title>
        <authorList>
            <person name="Kulichevskaya I.S."/>
            <person name="Naumoff D.G."/>
            <person name="Miroshnikov K."/>
            <person name="Ivanova A."/>
            <person name="Philippov D.A."/>
            <person name="Hakobyan A."/>
            <person name="Rijpstra I.C."/>
            <person name="Sinninghe Damste J.S."/>
            <person name="Liesack W."/>
            <person name="Dedysh S.N."/>
        </authorList>
    </citation>
    <scope>NUCLEOTIDE SEQUENCE [LARGE SCALE GENOMIC DNA]</scope>
    <source>
        <strain evidence="4">PX52</strain>
    </source>
</reference>
<evidence type="ECO:0000313" key="3">
    <source>
        <dbReference type="EMBL" id="QEL13823.1"/>
    </source>
</evidence>
<feature type="region of interest" description="Disordered" evidence="1">
    <location>
        <begin position="28"/>
        <end position="55"/>
    </location>
</feature>
<keyword evidence="3" id="KW-0378">Hydrolase</keyword>
<evidence type="ECO:0000313" key="4">
    <source>
        <dbReference type="Proteomes" id="UP000324974"/>
    </source>
</evidence>
<evidence type="ECO:0000256" key="1">
    <source>
        <dbReference type="SAM" id="MobiDB-lite"/>
    </source>
</evidence>
<keyword evidence="4" id="KW-1185">Reference proteome</keyword>
<dbReference type="EMBL" id="CP042425">
    <property type="protein sequence ID" value="QEL13823.1"/>
    <property type="molecule type" value="Genomic_DNA"/>
</dbReference>
<sequence>MLRRSALVPAVGLLALGIVFAQEKPKYKPHDMARPRPPVVEPGTASTPEKAGKPPADAVVLFDGTDLTQWKASGKKEDDTPKWKVENGYFEVVPRTGGMETRRKDFADAQFHFEWATPAEVKGKGQGRGNSGINLGGFGEIQVLDSFENDTYPDGQAGGLYGKFPPLVNASRKPGEWQSYDIVTQLAKVDADGKVVRPARITVLHNGVLIHHAAEFGGKFGPFGVNLQDHGNPVRYRNVWVRKVRDYDEPADGKKE</sequence>
<dbReference type="InterPro" id="IPR010496">
    <property type="entry name" value="AL/BT2_dom"/>
</dbReference>
<dbReference type="GO" id="GO:0016787">
    <property type="term" value="F:hydrolase activity"/>
    <property type="evidence" value="ECO:0007669"/>
    <property type="project" value="UniProtKB-KW"/>
</dbReference>